<evidence type="ECO:0000256" key="9">
    <source>
        <dbReference type="SAM" id="Phobius"/>
    </source>
</evidence>
<dbReference type="Gene3D" id="3.30.40.10">
    <property type="entry name" value="Zinc/RING finger domain, C3HC4 (zinc finger)"/>
    <property type="match status" value="1"/>
</dbReference>
<reference evidence="11" key="1">
    <citation type="submission" date="2002-09" db="EMBL/GenBank/DDBJ databases">
        <title>Oryza sativa nipponbare(GA3) genomic DNA, chromosome 6, BAC clone:OSJNBa0001B21.</title>
        <authorList>
            <person name="Sasaki T."/>
            <person name="Matsumoto T."/>
            <person name="Katayose Y."/>
        </authorList>
    </citation>
    <scope>NUCLEOTIDE SEQUENCE</scope>
</reference>
<organism evidence="11 13">
    <name type="scientific">Oryza sativa subsp. japonica</name>
    <name type="common">Rice</name>
    <dbReference type="NCBI Taxonomy" id="39947"/>
    <lineage>
        <taxon>Eukaryota</taxon>
        <taxon>Viridiplantae</taxon>
        <taxon>Streptophyta</taxon>
        <taxon>Embryophyta</taxon>
        <taxon>Tracheophyta</taxon>
        <taxon>Spermatophyta</taxon>
        <taxon>Magnoliopsida</taxon>
        <taxon>Liliopsida</taxon>
        <taxon>Poales</taxon>
        <taxon>Poaceae</taxon>
        <taxon>BOP clade</taxon>
        <taxon>Oryzoideae</taxon>
        <taxon>Oryzeae</taxon>
        <taxon>Oryzinae</taxon>
        <taxon>Oryza</taxon>
        <taxon>Oryza sativa</taxon>
    </lineage>
</organism>
<feature type="domain" description="RING-type" evidence="10">
    <location>
        <begin position="156"/>
        <end position="198"/>
    </location>
</feature>
<feature type="region of interest" description="Disordered" evidence="8">
    <location>
        <begin position="1"/>
        <end position="21"/>
    </location>
</feature>
<evidence type="ECO:0000256" key="7">
    <source>
        <dbReference type="PROSITE-ProRule" id="PRU00175"/>
    </source>
</evidence>
<evidence type="ECO:0000256" key="4">
    <source>
        <dbReference type="ARBA" id="ARBA00022771"/>
    </source>
</evidence>
<keyword evidence="3" id="KW-0479">Metal-binding</keyword>
<reference evidence="12 13" key="2">
    <citation type="journal article" date="2005" name="Nature">
        <title>The map-based sequence of the rice genome.</title>
        <authorList>
            <consortium name="International rice genome sequencing project (IRGSP)"/>
            <person name="Matsumoto T."/>
            <person name="Wu J."/>
            <person name="Kanamori H."/>
            <person name="Katayose Y."/>
            <person name="Fujisawa M."/>
            <person name="Namiki N."/>
            <person name="Mizuno H."/>
            <person name="Yamamoto K."/>
            <person name="Antonio B.A."/>
            <person name="Baba T."/>
            <person name="Sakata K."/>
            <person name="Nagamura Y."/>
            <person name="Aoki H."/>
            <person name="Arikawa K."/>
            <person name="Arita K."/>
            <person name="Bito T."/>
            <person name="Chiden Y."/>
            <person name="Fujitsuka N."/>
            <person name="Fukunaka R."/>
            <person name="Hamada M."/>
            <person name="Harada C."/>
            <person name="Hayashi A."/>
            <person name="Hijishita S."/>
            <person name="Honda M."/>
            <person name="Hosokawa S."/>
            <person name="Ichikawa Y."/>
            <person name="Idonuma A."/>
            <person name="Iijima M."/>
            <person name="Ikeda M."/>
            <person name="Ikeno M."/>
            <person name="Ito K."/>
            <person name="Ito S."/>
            <person name="Ito T."/>
            <person name="Ito Y."/>
            <person name="Ito Y."/>
            <person name="Iwabuchi A."/>
            <person name="Kamiya K."/>
            <person name="Karasawa W."/>
            <person name="Kurita K."/>
            <person name="Katagiri S."/>
            <person name="Kikuta A."/>
            <person name="Kobayashi H."/>
            <person name="Kobayashi N."/>
            <person name="Machita K."/>
            <person name="Maehara T."/>
            <person name="Masukawa M."/>
            <person name="Mizubayashi T."/>
            <person name="Mukai Y."/>
            <person name="Nagasaki H."/>
            <person name="Nagata Y."/>
            <person name="Naito S."/>
            <person name="Nakashima M."/>
            <person name="Nakama Y."/>
            <person name="Nakamichi Y."/>
            <person name="Nakamura M."/>
            <person name="Meguro A."/>
            <person name="Negishi M."/>
            <person name="Ohta I."/>
            <person name="Ohta T."/>
            <person name="Okamoto M."/>
            <person name="Ono N."/>
            <person name="Saji S."/>
            <person name="Sakaguchi M."/>
            <person name="Sakai K."/>
            <person name="Shibata M."/>
            <person name="Shimokawa T."/>
            <person name="Song J."/>
            <person name="Takazaki Y."/>
            <person name="Terasawa K."/>
            <person name="Tsugane M."/>
            <person name="Tsuji K."/>
            <person name="Ueda S."/>
            <person name="Waki K."/>
            <person name="Yamagata H."/>
            <person name="Yamamoto M."/>
            <person name="Yamamoto S."/>
            <person name="Yamane H."/>
            <person name="Yoshiki S."/>
            <person name="Yoshihara R."/>
            <person name="Yukawa K."/>
            <person name="Zhong H."/>
            <person name="Yano M."/>
            <person name="Yuan Q."/>
            <person name="Ouyang S."/>
            <person name="Liu J."/>
            <person name="Jones K.M."/>
            <person name="Gansberger K."/>
            <person name="Moffat K."/>
            <person name="Hill J."/>
            <person name="Bera J."/>
            <person name="Fadrosh D."/>
            <person name="Jin S."/>
            <person name="Johri S."/>
            <person name="Kim M."/>
            <person name="Overton L."/>
            <person name="Reardon M."/>
            <person name="Tsitrin T."/>
            <person name="Vuong H."/>
            <person name="Weaver B."/>
            <person name="Ciecko A."/>
            <person name="Tallon L."/>
            <person name="Jackson J."/>
            <person name="Pai G."/>
            <person name="Aken S.V."/>
            <person name="Utterback T."/>
            <person name="Reidmuller S."/>
            <person name="Feldblyum T."/>
            <person name="Hsiao J."/>
            <person name="Zismann V."/>
            <person name="Iobst S."/>
            <person name="de Vazeille A.R."/>
            <person name="Buell C.R."/>
            <person name="Ying K."/>
            <person name="Li Y."/>
            <person name="Lu T."/>
            <person name="Huang Y."/>
            <person name="Zhao Q."/>
            <person name="Feng Q."/>
            <person name="Zhang L."/>
            <person name="Zhu J."/>
            <person name="Weng Q."/>
            <person name="Mu J."/>
            <person name="Lu Y."/>
            <person name="Fan D."/>
            <person name="Liu Y."/>
            <person name="Guan J."/>
            <person name="Zhang Y."/>
            <person name="Yu S."/>
            <person name="Liu X."/>
            <person name="Zhang Y."/>
            <person name="Hong G."/>
            <person name="Han B."/>
            <person name="Choisne N."/>
            <person name="Demange N."/>
            <person name="Orjeda G."/>
            <person name="Samain S."/>
            <person name="Cattolico L."/>
            <person name="Pelletier E."/>
            <person name="Couloux A."/>
            <person name="Segurens B."/>
            <person name="Wincker P."/>
            <person name="D'Hont A."/>
            <person name="Scarpelli C."/>
            <person name="Weissenbach J."/>
            <person name="Salanoubat M."/>
            <person name="Quetier F."/>
            <person name="Yu Y."/>
            <person name="Kim H.R."/>
            <person name="Rambo T."/>
            <person name="Currie J."/>
            <person name="Collura K."/>
            <person name="Luo M."/>
            <person name="Yang T."/>
            <person name="Ammiraju J.S.S."/>
            <person name="Engler F."/>
            <person name="Soderlund C."/>
            <person name="Wing R.A."/>
            <person name="Palmer L.E."/>
            <person name="de la Bastide M."/>
            <person name="Spiegel L."/>
            <person name="Nascimento L."/>
            <person name="Zutavern T."/>
            <person name="O'Shaughnessy A."/>
            <person name="Dike S."/>
            <person name="Dedhia N."/>
            <person name="Preston R."/>
            <person name="Balija V."/>
            <person name="McCombie W.R."/>
            <person name="Chow T."/>
            <person name="Chen H."/>
            <person name="Chung M."/>
            <person name="Chen C."/>
            <person name="Shaw J."/>
            <person name="Wu H."/>
            <person name="Hsiao K."/>
            <person name="Chao Y."/>
            <person name="Chu M."/>
            <person name="Cheng C."/>
            <person name="Hour A."/>
            <person name="Lee P."/>
            <person name="Lin S."/>
            <person name="Lin Y."/>
            <person name="Liou J."/>
            <person name="Liu S."/>
            <person name="Hsing Y."/>
            <person name="Raghuvanshi S."/>
            <person name="Mohanty A."/>
            <person name="Bharti A.K."/>
            <person name="Gaur A."/>
            <person name="Gupta V."/>
            <person name="Kumar D."/>
            <person name="Ravi V."/>
            <person name="Vij S."/>
            <person name="Kapur A."/>
            <person name="Khurana P."/>
            <person name="Khurana P."/>
            <person name="Khurana J.P."/>
            <person name="Tyagi A.K."/>
            <person name="Gaikwad K."/>
            <person name="Singh A."/>
            <person name="Dalal V."/>
            <person name="Srivastava S."/>
            <person name="Dixit A."/>
            <person name="Pal A.K."/>
            <person name="Ghazi I.A."/>
            <person name="Yadav M."/>
            <person name="Pandit A."/>
            <person name="Bhargava A."/>
            <person name="Sureshbabu K."/>
            <person name="Batra K."/>
            <person name="Sharma T.R."/>
            <person name="Mohapatra T."/>
            <person name="Singh N.K."/>
            <person name="Messing J."/>
            <person name="Nelson A.B."/>
            <person name="Fuks G."/>
            <person name="Kavchok S."/>
            <person name="Keizer G."/>
            <person name="Linton E."/>
            <person name="Llaca V."/>
            <person name="Song R."/>
            <person name="Tanyolac B."/>
            <person name="Young S."/>
            <person name="Ho-Il K."/>
            <person name="Hahn J.H."/>
            <person name="Sangsakoo G."/>
            <person name="Vanavichit A."/>
            <person name="de Mattos Luiz.A.T."/>
            <person name="Zimmer P.D."/>
            <person name="Malone G."/>
            <person name="Dellagostin O."/>
            <person name="de Oliveira A.C."/>
            <person name="Bevan M."/>
            <person name="Bancroft I."/>
            <person name="Minx P."/>
            <person name="Cordum H."/>
            <person name="Wilson R."/>
            <person name="Cheng Z."/>
            <person name="Jin W."/>
            <person name="Jiang J."/>
            <person name="Leong S.A."/>
            <person name="Iwama H."/>
            <person name="Gojobori T."/>
            <person name="Itoh T."/>
            <person name="Niimura Y."/>
            <person name="Fujii Y."/>
            <person name="Habara T."/>
            <person name="Sakai H."/>
            <person name="Sato Y."/>
            <person name="Wilson G."/>
            <person name="Kumar K."/>
            <person name="McCouch S."/>
            <person name="Juretic N."/>
            <person name="Hoen D."/>
            <person name="Wright S."/>
            <person name="Bruskiewich R."/>
            <person name="Bureau T."/>
            <person name="Miyao A."/>
            <person name="Hirochika H."/>
            <person name="Nishikawa T."/>
            <person name="Kadowaki K."/>
            <person name="Sugiura M."/>
            <person name="Burr B."/>
            <person name="Sasaki T."/>
        </authorList>
    </citation>
    <scope>NUCLEOTIDE SEQUENCE [LARGE SCALE GENOMIC DNA]</scope>
    <source>
        <strain evidence="13">cv. Nipponbare</strain>
    </source>
</reference>
<reference evidence="12" key="8">
    <citation type="submission" date="2012-08" db="EMBL/GenBank/DDBJ databases">
        <title>The Second Rice Annotation Project Meeting (RAP2).</title>
        <authorList>
            <consortium name="The Rice Annotation Project (RAP)"/>
        </authorList>
    </citation>
    <scope>NUCLEOTIDE SEQUENCE</scope>
</reference>
<reference evidence="12" key="5">
    <citation type="journal article" date="2008" name="Nucleic Acids Res.">
        <title>The Rice Annotation Project Database (RAP-DB): 2008 update.</title>
        <authorList>
            <consortium name="The Rice Annotation Project (RAP)"/>
            <person name="Tanaka T."/>
            <person name="Antonio B.A."/>
            <person name="Kikuchi S."/>
            <person name="Matsumoto T."/>
            <person name="Nagamura Y."/>
            <person name="Numa H."/>
            <person name="Sakai H."/>
            <person name="Wu J."/>
            <person name="Itoh T."/>
            <person name="Sasaki T."/>
            <person name="Aono R."/>
            <person name="Fujii Y."/>
            <person name="Habara T."/>
            <person name="Harada E."/>
            <person name="Kanno M."/>
            <person name="Kawahara Y."/>
            <person name="Kawashima H."/>
            <person name="Kubooka H."/>
            <person name="Matsuya A."/>
            <person name="Nakaoka H."/>
            <person name="Saichi N."/>
            <person name="Sanbonmatsu R."/>
            <person name="Sato Y."/>
            <person name="Shinso Y."/>
            <person name="Suzuki M."/>
            <person name="Takeda J."/>
            <person name="Tanino M."/>
            <person name="Todokoro F."/>
            <person name="Yamaguchi K."/>
            <person name="Yamamoto N."/>
            <person name="Yamasaki C."/>
            <person name="Imanishi T."/>
            <person name="Okido T."/>
            <person name="Tada M."/>
            <person name="Ikeo K."/>
            <person name="Tateno Y."/>
            <person name="Gojobori T."/>
            <person name="Lin Y.C."/>
            <person name="Wei F.J."/>
            <person name="Hsing Y.I."/>
            <person name="Zhao Q."/>
            <person name="Han B."/>
            <person name="Kramer M.R."/>
            <person name="McCombie R.W."/>
            <person name="Lonsdale D."/>
            <person name="O'Donovan C.C."/>
            <person name="Whitfield E.J."/>
            <person name="Apweiler R."/>
            <person name="Koyanagi K.O."/>
            <person name="Khurana J.P."/>
            <person name="Raghuvanshi S."/>
            <person name="Singh N.K."/>
            <person name="Tyagi A.K."/>
            <person name="Haberer G."/>
            <person name="Fujisawa M."/>
            <person name="Hosokawa S."/>
            <person name="Ito Y."/>
            <person name="Ikawa H."/>
            <person name="Shibata M."/>
            <person name="Yamamoto M."/>
            <person name="Bruskiewich R.M."/>
            <person name="Hoen D.R."/>
            <person name="Bureau TE."/>
            <person name="Namiki N."/>
            <person name="Ohyanagi H."/>
            <person name="Sakai Y."/>
            <person name="Nobushima S."/>
            <person name="Sakata K."/>
            <person name="Barrero R.A."/>
            <person name="Sato Y."/>
            <person name="Souvorov A."/>
            <person name="Smith-White B."/>
            <person name="Tatusova T."/>
            <person name="An S."/>
            <person name="An G."/>
            <person name="OOta S."/>
            <person name="Fuks G."/>
            <person name="Messing J."/>
            <person name="Christie K.R."/>
            <person name="Lieberherr D."/>
            <person name="Kim H."/>
            <person name="Zuccolo A."/>
            <person name="Wing R.A."/>
            <person name="Nobuta K."/>
            <person name="Green P.J."/>
            <person name="Lu C."/>
            <person name="Meyers BC."/>
            <person name="Chaparro C."/>
            <person name="Piegu B."/>
            <person name="Panaud O."/>
            <person name="Echeverria M."/>
        </authorList>
    </citation>
    <scope>NUCLEOTIDE SEQUENCE</scope>
</reference>
<evidence type="ECO:0000259" key="10">
    <source>
        <dbReference type="PROSITE" id="PS50089"/>
    </source>
</evidence>
<dbReference type="InterPro" id="IPR013083">
    <property type="entry name" value="Znf_RING/FYVE/PHD"/>
</dbReference>
<evidence type="ECO:0000256" key="3">
    <source>
        <dbReference type="ARBA" id="ARBA00022723"/>
    </source>
</evidence>
<dbReference type="Pfam" id="PF13639">
    <property type="entry name" value="zf-RING_2"/>
    <property type="match status" value="1"/>
</dbReference>
<dbReference type="SMART" id="SM00184">
    <property type="entry name" value="RING"/>
    <property type="match status" value="1"/>
</dbReference>
<dbReference type="PANTHER" id="PTHR14155">
    <property type="entry name" value="RING FINGER DOMAIN-CONTAINING"/>
    <property type="match status" value="1"/>
</dbReference>
<dbReference type="Gramene" id="Os06t0535200-01">
    <property type="protein sequence ID" value="Os06t0535200-01"/>
    <property type="gene ID" value="Os06g0535200"/>
</dbReference>
<keyword evidence="9" id="KW-1133">Transmembrane helix</keyword>
<evidence type="ECO:0000313" key="12">
    <source>
        <dbReference type="EMBL" id="BAF19703.1"/>
    </source>
</evidence>
<keyword evidence="5" id="KW-0862">Zinc</keyword>
<keyword evidence="9" id="KW-0472">Membrane</keyword>
<dbReference type="EMBL" id="AP005723">
    <property type="protein sequence ID" value="BAD54614.1"/>
    <property type="molecule type" value="Genomic_DNA"/>
</dbReference>
<comment type="catalytic activity">
    <reaction evidence="1">
        <text>S-ubiquitinyl-[E2 ubiquitin-conjugating enzyme]-L-cysteine + [acceptor protein]-L-lysine = [E2 ubiquitin-conjugating enzyme]-L-cysteine + N(6)-ubiquitinyl-[acceptor protein]-L-lysine.</text>
        <dbReference type="EC" id="2.3.2.27"/>
    </reaction>
</comment>
<dbReference type="CDD" id="cd16461">
    <property type="entry name" value="RING-H2_EL5-like"/>
    <property type="match status" value="1"/>
</dbReference>
<evidence type="ECO:0000256" key="6">
    <source>
        <dbReference type="ARBA" id="ARBA00024209"/>
    </source>
</evidence>
<dbReference type="InterPro" id="IPR001841">
    <property type="entry name" value="Znf_RING"/>
</dbReference>
<evidence type="ECO:0000256" key="2">
    <source>
        <dbReference type="ARBA" id="ARBA00012483"/>
    </source>
</evidence>
<reference evidence="12" key="7">
    <citation type="submission" date="2012-08" db="EMBL/GenBank/DDBJ databases">
        <title>Oryza sativa nipponbare(GA3) genomic DNA, chromosome 6.</title>
        <authorList>
            <consortium name="IRGSP(International Rice Genome Sequencing Project)"/>
        </authorList>
    </citation>
    <scope>NUCLEOTIDE SEQUENCE</scope>
</reference>
<evidence type="ECO:0000256" key="5">
    <source>
        <dbReference type="ARBA" id="ARBA00022833"/>
    </source>
</evidence>
<dbReference type="EMBL" id="AP008212">
    <property type="protein sequence ID" value="BAF19703.1"/>
    <property type="molecule type" value="Genomic_DNA"/>
</dbReference>
<evidence type="ECO:0000313" key="13">
    <source>
        <dbReference type="Proteomes" id="UP000000763"/>
    </source>
</evidence>
<reference evidence="12" key="3">
    <citation type="journal article" date="2006" name="Nucleic Acids Res.">
        <title>The Rice Annotation Project Database (RAP-DB): hub for Oryza sativa ssp. japonica genome information.</title>
        <authorList>
            <person name="Ohyanagi H."/>
            <person name="Tanaka T."/>
            <person name="Sakai H."/>
            <person name="Shigemoto Y."/>
            <person name="Yamaguchi K."/>
            <person name="Habara T."/>
            <person name="Fujii Y."/>
            <person name="Antonio B.A."/>
            <person name="Nagamura Y."/>
            <person name="Imanishi T."/>
            <person name="Ikeo K."/>
            <person name="Itoh T."/>
            <person name="Gojobori T."/>
            <person name="Sasaki T."/>
        </authorList>
    </citation>
    <scope>NUCLEOTIDE SEQUENCE</scope>
</reference>
<name>A0A0P0WXV3_ORYSJ</name>
<gene>
    <name evidence="12" type="ordered locus">Os06g0535200</name>
    <name evidence="11" type="ORF">OSJNBa0001B21.19</name>
</gene>
<dbReference type="GO" id="GO:0061630">
    <property type="term" value="F:ubiquitin protein ligase activity"/>
    <property type="evidence" value="ECO:0007669"/>
    <property type="project" value="UniProtKB-EC"/>
</dbReference>
<reference evidence="13" key="6">
    <citation type="journal article" date="2008" name="Nucleic Acids Res.">
        <title>The rice annotation project database (RAP-DB): 2008 update.</title>
        <authorList>
            <consortium name="The rice annotation project (RAP)"/>
        </authorList>
    </citation>
    <scope>GENOME REANNOTATION</scope>
    <source>
        <strain evidence="13">cv. Nipponbare</strain>
    </source>
</reference>
<dbReference type="Proteomes" id="UP000000763">
    <property type="component" value="Chromosome 6"/>
</dbReference>
<dbReference type="SUPFAM" id="SSF57850">
    <property type="entry name" value="RING/U-box"/>
    <property type="match status" value="1"/>
</dbReference>
<comment type="similarity">
    <text evidence="6">Belongs to the RING-type zinc finger family. ATL subfamily.</text>
</comment>
<accession>A0A0P0WXV3</accession>
<evidence type="ECO:0000313" key="11">
    <source>
        <dbReference type="EMBL" id="BAD54614.1"/>
    </source>
</evidence>
<dbReference type="SMR" id="A0A0P0WXV3"/>
<dbReference type="PANTHER" id="PTHR14155:SF553">
    <property type="entry name" value="OS06G0535200 PROTEIN"/>
    <property type="match status" value="1"/>
</dbReference>
<dbReference type="PROSITE" id="PS50089">
    <property type="entry name" value="ZF_RING_2"/>
    <property type="match status" value="1"/>
</dbReference>
<protein>
    <recommendedName>
        <fullName evidence="2">RING-type E3 ubiquitin transferase</fullName>
        <ecNumber evidence="2">2.3.2.27</ecNumber>
    </recommendedName>
</protein>
<dbReference type="OrthoDB" id="8062037at2759"/>
<dbReference type="InterPro" id="IPR053238">
    <property type="entry name" value="RING-H2_zinc_finger"/>
</dbReference>
<reference evidence="12" key="4">
    <citation type="journal article" date="2007" name="Genome Res.">
        <title>Curated Genome Annotation of Oryza sativa ssp. japonica and Comparative Genome Analysis with Arabidopsis thaliana.</title>
        <authorList>
            <consortium name="The Rice Annotation Project (RAP)"/>
            <person name="Itoh T."/>
            <person name="Tanaka T."/>
            <person name="Barrero R.A."/>
            <person name="Yamasaki C."/>
            <person name="Fujii Y."/>
            <person name="Hilton P.B."/>
            <person name="Antonio B.A."/>
            <person name="Aono H."/>
            <person name="Apweiler R."/>
            <person name="Bruskiewich R."/>
            <person name="Bureau T."/>
            <person name="Burr F."/>
            <person name="Costa de Oliveira A."/>
            <person name="Fuks G."/>
            <person name="Habara T."/>
            <person name="Haberer G."/>
            <person name="Han B."/>
            <person name="Harada E."/>
            <person name="Hiraki A.T."/>
            <person name="Hirochika H."/>
            <person name="Hoen D."/>
            <person name="Hokari H."/>
            <person name="Hosokawa S."/>
            <person name="Hsing Y."/>
            <person name="Ikawa H."/>
            <person name="Ikeo K."/>
            <person name="Imanishi T."/>
            <person name="Ito Y."/>
            <person name="Jaiswal P."/>
            <person name="Kanno M."/>
            <person name="Kawahara Y."/>
            <person name="Kawamura T."/>
            <person name="Kawashima H."/>
            <person name="Khurana J.P."/>
            <person name="Kikuchi S."/>
            <person name="Komatsu S."/>
            <person name="Koyanagi K.O."/>
            <person name="Kubooka H."/>
            <person name="Lieberherr D."/>
            <person name="Lin Y.C."/>
            <person name="Lonsdale D."/>
            <person name="Matsumoto T."/>
            <person name="Matsuya A."/>
            <person name="McCombie W.R."/>
            <person name="Messing J."/>
            <person name="Miyao A."/>
            <person name="Mulder N."/>
            <person name="Nagamura Y."/>
            <person name="Nam J."/>
            <person name="Namiki N."/>
            <person name="Numa H."/>
            <person name="Nurimoto S."/>
            <person name="O'donovan C."/>
            <person name="Ohyanagi H."/>
            <person name="Okido T."/>
            <person name="Oota S."/>
            <person name="Osato N."/>
            <person name="Palmer L.E."/>
            <person name="Quetier F."/>
            <person name="Raghuvanshi S."/>
            <person name="Saichi N."/>
            <person name="Sakai H."/>
            <person name="Sakai Y."/>
            <person name="Sakata K."/>
            <person name="Sakurai T."/>
            <person name="Sato F."/>
            <person name="Sato Y."/>
            <person name="Schoof H."/>
            <person name="Seki M."/>
            <person name="Shibata M."/>
            <person name="Shimizu Y."/>
            <person name="Shinozaki K."/>
            <person name="Shinso Y."/>
            <person name="Singh N.K."/>
            <person name="Smith-White B."/>
            <person name="Takeda J."/>
            <person name="Tanino M."/>
            <person name="Tatusova T."/>
            <person name="Thongjuea S."/>
            <person name="Todokoro F."/>
            <person name="Tsugane M."/>
            <person name="Tyagi A.K."/>
            <person name="Vanavichit A."/>
            <person name="Wang A."/>
            <person name="Wing R.A."/>
            <person name="Yamaguchi K."/>
            <person name="Yamamoto M."/>
            <person name="Yamamoto N."/>
            <person name="Yu Y."/>
            <person name="Zhang H."/>
            <person name="Zhao Q."/>
            <person name="Higo K."/>
            <person name="Burr B."/>
            <person name="Gojobori T."/>
            <person name="Sasaki T."/>
        </authorList>
    </citation>
    <scope>NUCLEOTIDE SEQUENCE</scope>
</reference>
<sequence>MSPLLSDKCRRARAAMSSSPAPVESPWLTMRAMRRVGGADGGGGQRSALMVASYPVLLLLVVLAAFVKYVWIALALYSALLLLFSCASRRLALAERLPSPLGGGGGGGGVAAVTAAEELQGAAARGGVSGETLASIPAFAYDASAHGGGGEAAAQCAVCLEALRGGETARRLPSCAHTFHVACIDMWLGSHATCPVCRRRVERKHKGGVLPPMPPEPETEPPV</sequence>
<keyword evidence="9" id="KW-0812">Transmembrane</keyword>
<dbReference type="KEGG" id="dosa:Os06g0535200"/>
<evidence type="ECO:0000256" key="1">
    <source>
        <dbReference type="ARBA" id="ARBA00000900"/>
    </source>
</evidence>
<dbReference type="EC" id="2.3.2.27" evidence="2"/>
<dbReference type="AlphaFoldDB" id="A0A0P0WXV3"/>
<dbReference type="GO" id="GO:0008270">
    <property type="term" value="F:zinc ion binding"/>
    <property type="evidence" value="ECO:0007669"/>
    <property type="project" value="UniProtKB-KW"/>
</dbReference>
<dbReference type="KEGG" id="osa:4341212"/>
<feature type="transmembrane region" description="Helical" evidence="9">
    <location>
        <begin position="56"/>
        <end position="84"/>
    </location>
</feature>
<keyword evidence="4 7" id="KW-0863">Zinc-finger</keyword>
<evidence type="ECO:0000256" key="8">
    <source>
        <dbReference type="SAM" id="MobiDB-lite"/>
    </source>
</evidence>
<proteinExistence type="inferred from homology"/>
<dbReference type="OMA" id="WLTMRAM"/>